<sequence length="169" mass="18276">MPRYEYKVVPAPMRGQKVKGIRATQERFAHTLSAMMNEMAAQGWEYQRAETLPCEERPGLFARKQTSYQNMLVFRRLVEAAAHTASVAPPPRAAVHVTERVPPEPGLAVVPDAPTPAAMAASLTPSAVEGTAPRLAPVAPAQRLRREDPAPARPGGTRMEPGAPGHRGE</sequence>
<reference evidence="3" key="1">
    <citation type="journal article" date="2019" name="Int. J. Syst. Evol. Microbiol.">
        <title>The Global Catalogue of Microorganisms (GCM) 10K type strain sequencing project: providing services to taxonomists for standard genome sequencing and annotation.</title>
        <authorList>
            <consortium name="The Broad Institute Genomics Platform"/>
            <consortium name="The Broad Institute Genome Sequencing Center for Infectious Disease"/>
            <person name="Wu L."/>
            <person name="Ma J."/>
        </authorList>
    </citation>
    <scope>NUCLEOTIDE SEQUENCE [LARGE SCALE GENOMIC DNA]</scope>
    <source>
        <strain evidence="3">CGMCC 1.12750</strain>
    </source>
</reference>
<evidence type="ECO:0000313" key="2">
    <source>
        <dbReference type="EMBL" id="MFC7704054.1"/>
    </source>
</evidence>
<comment type="caution">
    <text evidence="2">The sequence shown here is derived from an EMBL/GenBank/DDBJ whole genome shotgun (WGS) entry which is preliminary data.</text>
</comment>
<organism evidence="2 3">
    <name type="scientific">Plastorhodobacter daqingensis</name>
    <dbReference type="NCBI Taxonomy" id="1387281"/>
    <lineage>
        <taxon>Bacteria</taxon>
        <taxon>Pseudomonadati</taxon>
        <taxon>Pseudomonadota</taxon>
        <taxon>Alphaproteobacteria</taxon>
        <taxon>Rhodobacterales</taxon>
        <taxon>Paracoccaceae</taxon>
        <taxon>Plastorhodobacter</taxon>
    </lineage>
</organism>
<evidence type="ECO:0000256" key="1">
    <source>
        <dbReference type="SAM" id="MobiDB-lite"/>
    </source>
</evidence>
<keyword evidence="3" id="KW-1185">Reference proteome</keyword>
<accession>A0ABW2UKT4</accession>
<dbReference type="EMBL" id="JBHTFQ010000003">
    <property type="protein sequence ID" value="MFC7704054.1"/>
    <property type="molecule type" value="Genomic_DNA"/>
</dbReference>
<evidence type="ECO:0000313" key="3">
    <source>
        <dbReference type="Proteomes" id="UP001596516"/>
    </source>
</evidence>
<name>A0ABW2UKT4_9RHOB</name>
<dbReference type="Proteomes" id="UP001596516">
    <property type="component" value="Unassembled WGS sequence"/>
</dbReference>
<protein>
    <submittedName>
        <fullName evidence="2">DUF4177 domain-containing protein</fullName>
    </submittedName>
</protein>
<feature type="region of interest" description="Disordered" evidence="1">
    <location>
        <begin position="120"/>
        <end position="169"/>
    </location>
</feature>
<gene>
    <name evidence="2" type="ORF">ACFQXB_07600</name>
</gene>
<dbReference type="RefSeq" id="WP_377401909.1">
    <property type="nucleotide sequence ID" value="NZ_JBHTFQ010000003.1"/>
</dbReference>
<proteinExistence type="predicted"/>